<protein>
    <submittedName>
        <fullName evidence="2">Uncharacterized protein</fullName>
    </submittedName>
</protein>
<dbReference type="EMBL" id="FQUH01000004">
    <property type="protein sequence ID" value="SHE98514.1"/>
    <property type="molecule type" value="Genomic_DNA"/>
</dbReference>
<keyword evidence="3" id="KW-1185">Reference proteome</keyword>
<evidence type="ECO:0000313" key="3">
    <source>
        <dbReference type="Proteomes" id="UP000184159"/>
    </source>
</evidence>
<evidence type="ECO:0000313" key="2">
    <source>
        <dbReference type="EMBL" id="SHE98514.1"/>
    </source>
</evidence>
<accession>A0A1M4XY32</accession>
<organism evidence="2 3">
    <name type="scientific">Vibrio gazogenes DSM 21264 = NBRC 103151</name>
    <dbReference type="NCBI Taxonomy" id="1123492"/>
    <lineage>
        <taxon>Bacteria</taxon>
        <taxon>Pseudomonadati</taxon>
        <taxon>Pseudomonadota</taxon>
        <taxon>Gammaproteobacteria</taxon>
        <taxon>Vibrionales</taxon>
        <taxon>Vibrionaceae</taxon>
        <taxon>Vibrio</taxon>
    </lineage>
</organism>
<proteinExistence type="predicted"/>
<feature type="region of interest" description="Disordered" evidence="1">
    <location>
        <begin position="18"/>
        <end position="52"/>
    </location>
</feature>
<dbReference type="RefSeq" id="WP_165614811.1">
    <property type="nucleotide sequence ID" value="NZ_FQUH01000004.1"/>
</dbReference>
<evidence type="ECO:0000256" key="1">
    <source>
        <dbReference type="SAM" id="MobiDB-lite"/>
    </source>
</evidence>
<dbReference type="Proteomes" id="UP000184159">
    <property type="component" value="Unassembled WGS sequence"/>
</dbReference>
<sequence>MSIKELIAAAKSTPVTSEQVKSLRVRLQQQDNEQSSKRSSSSKQFLARTYSL</sequence>
<gene>
    <name evidence="2" type="ORF">SAMN02745781_01218</name>
</gene>
<dbReference type="AlphaFoldDB" id="A0A1M4XY32"/>
<reference evidence="3" key="1">
    <citation type="submission" date="2016-11" db="EMBL/GenBank/DDBJ databases">
        <authorList>
            <person name="Varghese N."/>
            <person name="Submissions S."/>
        </authorList>
    </citation>
    <scope>NUCLEOTIDE SEQUENCE [LARGE SCALE GENOMIC DNA]</scope>
    <source>
        <strain evidence="3">DSM 21264</strain>
    </source>
</reference>
<name>A0A1M4XY32_VIBGA</name>